<reference evidence="2 3" key="1">
    <citation type="submission" date="2015-03" db="EMBL/GenBank/DDBJ databases">
        <authorList>
            <person name="Murphy D."/>
        </authorList>
    </citation>
    <scope>NUCLEOTIDE SEQUENCE [LARGE SCALE GENOMIC DNA]</scope>
    <source>
        <strain evidence="2 3">OL-4</strain>
    </source>
</reference>
<dbReference type="GO" id="GO:0005975">
    <property type="term" value="P:carbohydrate metabolic process"/>
    <property type="evidence" value="ECO:0007669"/>
    <property type="project" value="InterPro"/>
</dbReference>
<dbReference type="Gene3D" id="3.20.20.370">
    <property type="entry name" value="Glycoside hydrolase/deacetylase"/>
    <property type="match status" value="1"/>
</dbReference>
<evidence type="ECO:0000313" key="3">
    <source>
        <dbReference type="Proteomes" id="UP000045545"/>
    </source>
</evidence>
<dbReference type="GO" id="GO:0016810">
    <property type="term" value="F:hydrolase activity, acting on carbon-nitrogen (but not peptide) bonds"/>
    <property type="evidence" value="ECO:0007669"/>
    <property type="project" value="InterPro"/>
</dbReference>
<name>A0A0E4C978_9FIRM</name>
<dbReference type="STRING" id="690567.2062"/>
<keyword evidence="3" id="KW-1185">Reference proteome</keyword>
<dbReference type="CDD" id="cd10917">
    <property type="entry name" value="CE4_NodB_like_6s_7s"/>
    <property type="match status" value="1"/>
</dbReference>
<dbReference type="PANTHER" id="PTHR10587">
    <property type="entry name" value="GLYCOSYL TRANSFERASE-RELATED"/>
    <property type="match status" value="1"/>
</dbReference>
<proteinExistence type="predicted"/>
<organism evidence="2 3">
    <name type="scientific">Syntrophomonas zehnderi OL-4</name>
    <dbReference type="NCBI Taxonomy" id="690567"/>
    <lineage>
        <taxon>Bacteria</taxon>
        <taxon>Bacillati</taxon>
        <taxon>Bacillota</taxon>
        <taxon>Clostridia</taxon>
        <taxon>Eubacteriales</taxon>
        <taxon>Syntrophomonadaceae</taxon>
        <taxon>Syntrophomonas</taxon>
    </lineage>
</organism>
<dbReference type="AlphaFoldDB" id="A0A0E4C978"/>
<accession>A0A0E4C978</accession>
<dbReference type="Pfam" id="PF01522">
    <property type="entry name" value="Polysacc_deac_1"/>
    <property type="match status" value="1"/>
</dbReference>
<evidence type="ECO:0000259" key="1">
    <source>
        <dbReference type="PROSITE" id="PS51677"/>
    </source>
</evidence>
<evidence type="ECO:0000313" key="2">
    <source>
        <dbReference type="EMBL" id="CFX86399.1"/>
    </source>
</evidence>
<dbReference type="InterPro" id="IPR002509">
    <property type="entry name" value="NODB_dom"/>
</dbReference>
<feature type="domain" description="NodB homology" evidence="1">
    <location>
        <begin position="61"/>
        <end position="241"/>
    </location>
</feature>
<dbReference type="PROSITE" id="PS51677">
    <property type="entry name" value="NODB"/>
    <property type="match status" value="1"/>
</dbReference>
<dbReference type="SUPFAM" id="SSF88713">
    <property type="entry name" value="Glycoside hydrolase/deacetylase"/>
    <property type="match status" value="1"/>
</dbReference>
<dbReference type="Proteomes" id="UP000045545">
    <property type="component" value="Unassembled WGS sequence"/>
</dbReference>
<dbReference type="InterPro" id="IPR050248">
    <property type="entry name" value="Polysacc_deacetylase_ArnD"/>
</dbReference>
<gene>
    <name evidence="2" type="ORF">2062</name>
</gene>
<dbReference type="EMBL" id="CGIH01000032">
    <property type="protein sequence ID" value="CFX86399.1"/>
    <property type="molecule type" value="Genomic_DNA"/>
</dbReference>
<sequence>MKSIKRSLYVIIPILLLFLLQSQLYRLHYFFREDSEISRVIYKTDSLNERLITRVDTNGQKLVALTFDDGPDPLYTPAILEILKNYQLQATFFVVGENAQAYPELLIRMIEAGHEVENHTYTHPDLSRASHLKIEAEIERNDQVIYKITGTKAQFFRPPKKLFRRETIAIAEAKGYKTVLWSICVENSRAATPLKMAKRVIKSAKPGMIILAHDGRLNRNKTVAALPLIIKEYQKLGYRFVTLEELLNHKAE</sequence>
<dbReference type="InterPro" id="IPR011330">
    <property type="entry name" value="Glyco_hydro/deAcase_b/a-brl"/>
</dbReference>
<protein>
    <submittedName>
        <fullName evidence="2">Polysaccharide deacetylase</fullName>
    </submittedName>
</protein>